<proteinExistence type="predicted"/>
<gene>
    <name evidence="1" type="ORF">SPARVUS_LOCUS9649545</name>
</gene>
<organism evidence="1 2">
    <name type="scientific">Staurois parvus</name>
    <dbReference type="NCBI Taxonomy" id="386267"/>
    <lineage>
        <taxon>Eukaryota</taxon>
        <taxon>Metazoa</taxon>
        <taxon>Chordata</taxon>
        <taxon>Craniata</taxon>
        <taxon>Vertebrata</taxon>
        <taxon>Euteleostomi</taxon>
        <taxon>Amphibia</taxon>
        <taxon>Batrachia</taxon>
        <taxon>Anura</taxon>
        <taxon>Neobatrachia</taxon>
        <taxon>Ranoidea</taxon>
        <taxon>Ranidae</taxon>
        <taxon>Staurois</taxon>
    </lineage>
</organism>
<sequence>MAAVCCRLRQQQWESRNMGPLRDSRLGSSMRRRYSRGPLAELGACSSYVEDP</sequence>
<accession>A0ABN9EG76</accession>
<protein>
    <submittedName>
        <fullName evidence="1">Uncharacterized protein</fullName>
    </submittedName>
</protein>
<dbReference type="EMBL" id="CATNWA010015361">
    <property type="protein sequence ID" value="CAI9582412.1"/>
    <property type="molecule type" value="Genomic_DNA"/>
</dbReference>
<keyword evidence="2" id="KW-1185">Reference proteome</keyword>
<evidence type="ECO:0000313" key="2">
    <source>
        <dbReference type="Proteomes" id="UP001162483"/>
    </source>
</evidence>
<evidence type="ECO:0000313" key="1">
    <source>
        <dbReference type="EMBL" id="CAI9582412.1"/>
    </source>
</evidence>
<dbReference type="Proteomes" id="UP001162483">
    <property type="component" value="Unassembled WGS sequence"/>
</dbReference>
<name>A0ABN9EG76_9NEOB</name>
<comment type="caution">
    <text evidence="1">The sequence shown here is derived from an EMBL/GenBank/DDBJ whole genome shotgun (WGS) entry which is preliminary data.</text>
</comment>
<reference evidence="1" key="1">
    <citation type="submission" date="2023-05" db="EMBL/GenBank/DDBJ databases">
        <authorList>
            <person name="Stuckert A."/>
        </authorList>
    </citation>
    <scope>NUCLEOTIDE SEQUENCE</scope>
</reference>